<evidence type="ECO:0000256" key="5">
    <source>
        <dbReference type="ARBA" id="ARBA00023163"/>
    </source>
</evidence>
<dbReference type="InterPro" id="IPR014284">
    <property type="entry name" value="RNA_pol_sigma-70_dom"/>
</dbReference>
<dbReference type="PANTHER" id="PTHR43133:SF58">
    <property type="entry name" value="ECF RNA POLYMERASE SIGMA FACTOR SIGD"/>
    <property type="match status" value="1"/>
</dbReference>
<dbReference type="GO" id="GO:0016987">
    <property type="term" value="F:sigma factor activity"/>
    <property type="evidence" value="ECO:0007669"/>
    <property type="project" value="UniProtKB-KW"/>
</dbReference>
<evidence type="ECO:0000256" key="4">
    <source>
        <dbReference type="ARBA" id="ARBA00023125"/>
    </source>
</evidence>
<comment type="caution">
    <text evidence="9">The sequence shown here is derived from an EMBL/GenBank/DDBJ whole genome shotgun (WGS) entry which is preliminary data.</text>
</comment>
<dbReference type="Proteomes" id="UP000018733">
    <property type="component" value="Unassembled WGS sequence"/>
</dbReference>
<dbReference type="RefSeq" id="WP_024004331.1">
    <property type="nucleotide sequence ID" value="NZ_KI650979.1"/>
</dbReference>
<dbReference type="NCBIfam" id="TIGR02937">
    <property type="entry name" value="sigma70-ECF"/>
    <property type="match status" value="1"/>
</dbReference>
<dbReference type="EMBL" id="AYXT01000009">
    <property type="protein sequence ID" value="ETF02551.1"/>
    <property type="molecule type" value="Genomic_DNA"/>
</dbReference>
<dbReference type="InterPro" id="IPR036388">
    <property type="entry name" value="WH-like_DNA-bd_sf"/>
</dbReference>
<dbReference type="NCBIfam" id="NF009188">
    <property type="entry name" value="PRK12536.1"/>
    <property type="match status" value="1"/>
</dbReference>
<evidence type="ECO:0000259" key="7">
    <source>
        <dbReference type="Pfam" id="PF04542"/>
    </source>
</evidence>
<dbReference type="STRING" id="1424334.W822_06735"/>
<sequence length="193" mass="21754">MSESDNTPIAKARATERQLRGLFLAGLEGDTQAYQSFLQALGGNLRAFLRKRLSYACSDIEDIVQEILIAVHNGRHTYEPDQPLTAWTYAIARYKMTDYLRGRYRYDAWNESLEDQQQELFAESDEEAAQARRDVDKLLAQLPDRHRLPIMYVKLQGLSVAEAAQLTGLSESAVKVGIHRGIKALAAKIRGTL</sequence>
<dbReference type="PATRIC" id="fig|1424334.3.peg.1344"/>
<accession>V8QRH1</accession>
<gene>
    <name evidence="9" type="ORF">W822_06735</name>
</gene>
<keyword evidence="2" id="KW-0805">Transcription regulation</keyword>
<proteinExistence type="inferred from homology"/>
<dbReference type="GO" id="GO:0006352">
    <property type="term" value="P:DNA-templated transcription initiation"/>
    <property type="evidence" value="ECO:0007669"/>
    <property type="project" value="InterPro"/>
</dbReference>
<keyword evidence="6" id="KW-0175">Coiled coil</keyword>
<dbReference type="Pfam" id="PF08281">
    <property type="entry name" value="Sigma70_r4_2"/>
    <property type="match status" value="1"/>
</dbReference>
<keyword evidence="5" id="KW-0804">Transcription</keyword>
<dbReference type="SUPFAM" id="SSF88659">
    <property type="entry name" value="Sigma3 and sigma4 domains of RNA polymerase sigma factors"/>
    <property type="match status" value="1"/>
</dbReference>
<name>V8QRH1_9BURK</name>
<dbReference type="HOGENOM" id="CLU_047691_10_2_4"/>
<evidence type="ECO:0000313" key="10">
    <source>
        <dbReference type="Proteomes" id="UP000018733"/>
    </source>
</evidence>
<comment type="similarity">
    <text evidence="1">Belongs to the sigma-70 factor family. ECF subfamily.</text>
</comment>
<dbReference type="AlphaFoldDB" id="V8QRH1"/>
<evidence type="ECO:0000256" key="6">
    <source>
        <dbReference type="SAM" id="Coils"/>
    </source>
</evidence>
<evidence type="ECO:0000256" key="2">
    <source>
        <dbReference type="ARBA" id="ARBA00023015"/>
    </source>
</evidence>
<keyword evidence="4" id="KW-0238">DNA-binding</keyword>
<dbReference type="GO" id="GO:0003677">
    <property type="term" value="F:DNA binding"/>
    <property type="evidence" value="ECO:0007669"/>
    <property type="project" value="UniProtKB-KW"/>
</dbReference>
<feature type="domain" description="RNA polymerase sigma-70 region 2" evidence="7">
    <location>
        <begin position="40"/>
        <end position="105"/>
    </location>
</feature>
<dbReference type="Gene3D" id="1.10.1740.10">
    <property type="match status" value="1"/>
</dbReference>
<evidence type="ECO:0000259" key="8">
    <source>
        <dbReference type="Pfam" id="PF08281"/>
    </source>
</evidence>
<reference evidence="9 10" key="1">
    <citation type="journal article" date="2014" name="Genome Announc.">
        <title>Draft Genome Sequence of Advenella kashmirensis Strain W13003, a Polycyclic Aromatic Hydrocarbon-Degrading Bacterium.</title>
        <authorList>
            <person name="Wang X."/>
            <person name="Jin D."/>
            <person name="Zhou L."/>
            <person name="Wu L."/>
            <person name="An W."/>
            <person name="Zhao L."/>
        </authorList>
    </citation>
    <scope>NUCLEOTIDE SEQUENCE [LARGE SCALE GENOMIC DNA]</scope>
    <source>
        <strain evidence="9 10">W13003</strain>
    </source>
</reference>
<dbReference type="CDD" id="cd06171">
    <property type="entry name" value="Sigma70_r4"/>
    <property type="match status" value="1"/>
</dbReference>
<evidence type="ECO:0000256" key="3">
    <source>
        <dbReference type="ARBA" id="ARBA00023082"/>
    </source>
</evidence>
<dbReference type="NCBIfam" id="NF009191">
    <property type="entry name" value="PRK12539.1"/>
    <property type="match status" value="1"/>
</dbReference>
<dbReference type="InterPro" id="IPR007627">
    <property type="entry name" value="RNA_pol_sigma70_r2"/>
</dbReference>
<evidence type="ECO:0000256" key="1">
    <source>
        <dbReference type="ARBA" id="ARBA00010641"/>
    </source>
</evidence>
<keyword evidence="3" id="KW-0731">Sigma factor</keyword>
<dbReference type="SUPFAM" id="SSF88946">
    <property type="entry name" value="Sigma2 domain of RNA polymerase sigma factors"/>
    <property type="match status" value="1"/>
</dbReference>
<feature type="coiled-coil region" evidence="6">
    <location>
        <begin position="110"/>
        <end position="141"/>
    </location>
</feature>
<dbReference type="InterPro" id="IPR013325">
    <property type="entry name" value="RNA_pol_sigma_r2"/>
</dbReference>
<dbReference type="OrthoDB" id="8535698at2"/>
<evidence type="ECO:0000313" key="9">
    <source>
        <dbReference type="EMBL" id="ETF02551.1"/>
    </source>
</evidence>
<dbReference type="InterPro" id="IPR013324">
    <property type="entry name" value="RNA_pol_sigma_r3/r4-like"/>
</dbReference>
<dbReference type="Gene3D" id="1.10.10.10">
    <property type="entry name" value="Winged helix-like DNA-binding domain superfamily/Winged helix DNA-binding domain"/>
    <property type="match status" value="1"/>
</dbReference>
<dbReference type="InterPro" id="IPR013249">
    <property type="entry name" value="RNA_pol_sigma70_r4_t2"/>
</dbReference>
<protein>
    <submittedName>
        <fullName evidence="9">RNA polymerase sigma factor</fullName>
    </submittedName>
</protein>
<organism evidence="9 10">
    <name type="scientific">Advenella kashmirensis W13003</name>
    <dbReference type="NCBI Taxonomy" id="1424334"/>
    <lineage>
        <taxon>Bacteria</taxon>
        <taxon>Pseudomonadati</taxon>
        <taxon>Pseudomonadota</taxon>
        <taxon>Betaproteobacteria</taxon>
        <taxon>Burkholderiales</taxon>
        <taxon>Alcaligenaceae</taxon>
    </lineage>
</organism>
<dbReference type="InterPro" id="IPR039425">
    <property type="entry name" value="RNA_pol_sigma-70-like"/>
</dbReference>
<feature type="domain" description="RNA polymerase sigma factor 70 region 4 type 2" evidence="8">
    <location>
        <begin position="133"/>
        <end position="185"/>
    </location>
</feature>
<dbReference type="Pfam" id="PF04542">
    <property type="entry name" value="Sigma70_r2"/>
    <property type="match status" value="1"/>
</dbReference>
<dbReference type="PANTHER" id="PTHR43133">
    <property type="entry name" value="RNA POLYMERASE ECF-TYPE SIGMA FACTO"/>
    <property type="match status" value="1"/>
</dbReference>
<keyword evidence="10" id="KW-1185">Reference proteome</keyword>
<dbReference type="eggNOG" id="COG1595">
    <property type="taxonomic scope" value="Bacteria"/>
</dbReference>